<feature type="transmembrane region" description="Helical" evidence="1">
    <location>
        <begin position="96"/>
        <end position="116"/>
    </location>
</feature>
<dbReference type="Proteomes" id="UP000193922">
    <property type="component" value="Unassembled WGS sequence"/>
</dbReference>
<organism evidence="2 3">
    <name type="scientific">Linderina pennispora</name>
    <dbReference type="NCBI Taxonomy" id="61395"/>
    <lineage>
        <taxon>Eukaryota</taxon>
        <taxon>Fungi</taxon>
        <taxon>Fungi incertae sedis</taxon>
        <taxon>Zoopagomycota</taxon>
        <taxon>Kickxellomycotina</taxon>
        <taxon>Kickxellomycetes</taxon>
        <taxon>Kickxellales</taxon>
        <taxon>Kickxellaceae</taxon>
        <taxon>Linderina</taxon>
    </lineage>
</organism>
<comment type="caution">
    <text evidence="2">The sequence shown here is derived from an EMBL/GenBank/DDBJ whole genome shotgun (WGS) entry which is preliminary data.</text>
</comment>
<dbReference type="RefSeq" id="XP_040741683.1">
    <property type="nucleotide sequence ID" value="XM_040891588.1"/>
</dbReference>
<protein>
    <submittedName>
        <fullName evidence="2">Uncharacterized protein</fullName>
    </submittedName>
</protein>
<dbReference type="GeneID" id="63808236"/>
<proteinExistence type="predicted"/>
<dbReference type="EMBL" id="MCFD01000011">
    <property type="protein sequence ID" value="ORX67837.1"/>
    <property type="molecule type" value="Genomic_DNA"/>
</dbReference>
<gene>
    <name evidence="2" type="ORF">DL89DRAFT_37073</name>
</gene>
<name>A0A1Y1W308_9FUNG</name>
<evidence type="ECO:0000313" key="3">
    <source>
        <dbReference type="Proteomes" id="UP000193922"/>
    </source>
</evidence>
<feature type="transmembrane region" description="Helical" evidence="1">
    <location>
        <begin position="71"/>
        <end position="90"/>
    </location>
</feature>
<sequence>MLQIRSRPKLDKGEPPGTAPVFLSVIRRTDKGLACSRNSFDLLLGRLERQVADKDNEPHLVAGLADLRLELLLRLILCCLLGLLLALRLLGLGLLLLFVNCVVVSGFVRVSIRLVVLDWLVILGRLGDLAAELQGLELLLCQCQLRFLLVGHCPEMCAKKKVEGRWRGQKKYFFGCQQYFLFDEPSRSHRDP</sequence>
<keyword evidence="3" id="KW-1185">Reference proteome</keyword>
<reference evidence="2 3" key="1">
    <citation type="submission" date="2016-07" db="EMBL/GenBank/DDBJ databases">
        <title>Pervasive Adenine N6-methylation of Active Genes in Fungi.</title>
        <authorList>
            <consortium name="DOE Joint Genome Institute"/>
            <person name="Mondo S.J."/>
            <person name="Dannebaum R.O."/>
            <person name="Kuo R.C."/>
            <person name="Labutti K."/>
            <person name="Haridas S."/>
            <person name="Kuo A."/>
            <person name="Salamov A."/>
            <person name="Ahrendt S.R."/>
            <person name="Lipzen A."/>
            <person name="Sullivan W."/>
            <person name="Andreopoulos W.B."/>
            <person name="Clum A."/>
            <person name="Lindquist E."/>
            <person name="Daum C."/>
            <person name="Ramamoorthy G.K."/>
            <person name="Gryganskyi A."/>
            <person name="Culley D."/>
            <person name="Magnuson J.K."/>
            <person name="James T.Y."/>
            <person name="O'Malley M.A."/>
            <person name="Stajich J.E."/>
            <person name="Spatafora J.W."/>
            <person name="Visel A."/>
            <person name="Grigoriev I.V."/>
        </authorList>
    </citation>
    <scope>NUCLEOTIDE SEQUENCE [LARGE SCALE GENOMIC DNA]</scope>
    <source>
        <strain evidence="2 3">ATCC 12442</strain>
    </source>
</reference>
<evidence type="ECO:0000313" key="2">
    <source>
        <dbReference type="EMBL" id="ORX67837.1"/>
    </source>
</evidence>
<dbReference type="AlphaFoldDB" id="A0A1Y1W308"/>
<keyword evidence="1" id="KW-0472">Membrane</keyword>
<keyword evidence="1" id="KW-1133">Transmembrane helix</keyword>
<keyword evidence="1" id="KW-0812">Transmembrane</keyword>
<evidence type="ECO:0000256" key="1">
    <source>
        <dbReference type="SAM" id="Phobius"/>
    </source>
</evidence>
<accession>A0A1Y1W308</accession>